<dbReference type="EMBL" id="CP047897">
    <property type="protein sequence ID" value="QHL87410.1"/>
    <property type="molecule type" value="Genomic_DNA"/>
</dbReference>
<feature type="transmembrane region" description="Helical" evidence="5">
    <location>
        <begin position="79"/>
        <end position="97"/>
    </location>
</feature>
<proteinExistence type="predicted"/>
<keyword evidence="3 5" id="KW-1133">Transmembrane helix</keyword>
<keyword evidence="7" id="KW-1185">Reference proteome</keyword>
<reference evidence="6 7" key="1">
    <citation type="submission" date="2020-01" db="EMBL/GenBank/DDBJ databases">
        <authorList>
            <person name="Kim M."/>
        </authorList>
    </citation>
    <scope>NUCLEOTIDE SEQUENCE [LARGE SCALE GENOMIC DNA]</scope>
    <source>
        <strain evidence="6 7">BT10</strain>
    </source>
</reference>
<feature type="transmembrane region" description="Helical" evidence="5">
    <location>
        <begin position="103"/>
        <end position="123"/>
    </location>
</feature>
<protein>
    <recommendedName>
        <fullName evidence="8">Holin</fullName>
    </recommendedName>
</protein>
<dbReference type="Proteomes" id="UP000464214">
    <property type="component" value="Chromosome"/>
</dbReference>
<gene>
    <name evidence="6" type="ORF">GU926_08165</name>
</gene>
<dbReference type="RefSeq" id="WP_160690782.1">
    <property type="nucleotide sequence ID" value="NZ_CP047897.1"/>
</dbReference>
<evidence type="ECO:0000256" key="4">
    <source>
        <dbReference type="ARBA" id="ARBA00023136"/>
    </source>
</evidence>
<comment type="subcellular location">
    <subcellularLocation>
        <location evidence="1">Membrane</location>
        <topology evidence="1">Multi-pass membrane protein</topology>
    </subcellularLocation>
</comment>
<dbReference type="AlphaFoldDB" id="A0A6P1NWI2"/>
<keyword evidence="2 5" id="KW-0812">Transmembrane</keyword>
<evidence type="ECO:0000256" key="5">
    <source>
        <dbReference type="SAM" id="Phobius"/>
    </source>
</evidence>
<keyword evidence="4 5" id="KW-0472">Membrane</keyword>
<evidence type="ECO:0000313" key="7">
    <source>
        <dbReference type="Proteomes" id="UP000464214"/>
    </source>
</evidence>
<dbReference type="GO" id="GO:0016020">
    <property type="term" value="C:membrane"/>
    <property type="evidence" value="ECO:0007669"/>
    <property type="project" value="UniProtKB-SubCell"/>
</dbReference>
<organism evidence="6 7">
    <name type="scientific">Nibribacter ruber</name>
    <dbReference type="NCBI Taxonomy" id="2698458"/>
    <lineage>
        <taxon>Bacteria</taxon>
        <taxon>Pseudomonadati</taxon>
        <taxon>Bacteroidota</taxon>
        <taxon>Cytophagia</taxon>
        <taxon>Cytophagales</taxon>
        <taxon>Hymenobacteraceae</taxon>
        <taxon>Nibribacter</taxon>
    </lineage>
</organism>
<dbReference type="InterPro" id="IPR006480">
    <property type="entry name" value="Phage_holin_4_1"/>
</dbReference>
<sequence length="173" mass="19777">MLLSIVFNQMLLVLAVISSGSQHALELAINLFNKYVFNDWDFVGFLVVAVFIDTLSGIYASWIARTLYSFRLRQICKKLGEYFFVLIIVHVLTHHLVDGEPNFWASIVFPGFKGFIYFLLIGCEVMSVDENLKKVGKGFLPNWFRSRMVSVQEEGTLNGQNILDAFQPKEEGR</sequence>
<accession>A0A6P1NWI2</accession>
<evidence type="ECO:0000256" key="3">
    <source>
        <dbReference type="ARBA" id="ARBA00022989"/>
    </source>
</evidence>
<evidence type="ECO:0008006" key="8">
    <source>
        <dbReference type="Google" id="ProtNLM"/>
    </source>
</evidence>
<name>A0A6P1NWI2_9BACT</name>
<dbReference type="Pfam" id="PF05105">
    <property type="entry name" value="Phage_holin_4_1"/>
    <property type="match status" value="1"/>
</dbReference>
<evidence type="ECO:0000256" key="2">
    <source>
        <dbReference type="ARBA" id="ARBA00022692"/>
    </source>
</evidence>
<dbReference type="KEGG" id="nib:GU926_08165"/>
<evidence type="ECO:0000313" key="6">
    <source>
        <dbReference type="EMBL" id="QHL87410.1"/>
    </source>
</evidence>
<evidence type="ECO:0000256" key="1">
    <source>
        <dbReference type="ARBA" id="ARBA00004141"/>
    </source>
</evidence>
<feature type="transmembrane region" description="Helical" evidence="5">
    <location>
        <begin position="40"/>
        <end position="67"/>
    </location>
</feature>